<name>A0AAW0DFE1_9AGAR</name>
<dbReference type="Proteomes" id="UP001383192">
    <property type="component" value="Unassembled WGS sequence"/>
</dbReference>
<accession>A0AAW0DFE1</accession>
<evidence type="ECO:0000313" key="2">
    <source>
        <dbReference type="Proteomes" id="UP001383192"/>
    </source>
</evidence>
<reference evidence="1 2" key="1">
    <citation type="submission" date="2024-01" db="EMBL/GenBank/DDBJ databases">
        <title>A draft genome for a cacao thread blight-causing isolate of Paramarasmius palmivorus.</title>
        <authorList>
            <person name="Baruah I.K."/>
            <person name="Bukari Y."/>
            <person name="Amoako-Attah I."/>
            <person name="Meinhardt L.W."/>
            <person name="Bailey B.A."/>
            <person name="Cohen S.P."/>
        </authorList>
    </citation>
    <scope>NUCLEOTIDE SEQUENCE [LARGE SCALE GENOMIC DNA]</scope>
    <source>
        <strain evidence="1 2">GH-12</strain>
    </source>
</reference>
<dbReference type="AlphaFoldDB" id="A0AAW0DFE1"/>
<protein>
    <submittedName>
        <fullName evidence="1">Uncharacterized protein</fullName>
    </submittedName>
</protein>
<gene>
    <name evidence="1" type="ORF">VNI00_004495</name>
</gene>
<proteinExistence type="predicted"/>
<keyword evidence="2" id="KW-1185">Reference proteome</keyword>
<evidence type="ECO:0000313" key="1">
    <source>
        <dbReference type="EMBL" id="KAK7051521.1"/>
    </source>
</evidence>
<organism evidence="1 2">
    <name type="scientific">Paramarasmius palmivorus</name>
    <dbReference type="NCBI Taxonomy" id="297713"/>
    <lineage>
        <taxon>Eukaryota</taxon>
        <taxon>Fungi</taxon>
        <taxon>Dikarya</taxon>
        <taxon>Basidiomycota</taxon>
        <taxon>Agaricomycotina</taxon>
        <taxon>Agaricomycetes</taxon>
        <taxon>Agaricomycetidae</taxon>
        <taxon>Agaricales</taxon>
        <taxon>Marasmiineae</taxon>
        <taxon>Marasmiaceae</taxon>
        <taxon>Paramarasmius</taxon>
    </lineage>
</organism>
<comment type="caution">
    <text evidence="1">The sequence shown here is derived from an EMBL/GenBank/DDBJ whole genome shotgun (WGS) entry which is preliminary data.</text>
</comment>
<sequence>MIIASLQHSQKTETSVMRSLCDSALEIDEHVKVIAPEGGNKEHLWTLSERVSEVVYLVERTFTKTKARNSADAVQGVMWDIQLEERTKDLLELLGEIRVFIQAQRNRSFIARFILKVFPFLAWHEYRKLQRYNNIKLYQAIKSLHPPAAPAIFQGFAGIVAVKETRTPRLFPVEDNTGLNINDFLNKWIEGDNDRGV</sequence>
<dbReference type="EMBL" id="JAYKXP010000012">
    <property type="protein sequence ID" value="KAK7051521.1"/>
    <property type="molecule type" value="Genomic_DNA"/>
</dbReference>